<proteinExistence type="predicted"/>
<dbReference type="Proteomes" id="UP001154078">
    <property type="component" value="Chromosome 9"/>
</dbReference>
<protein>
    <recommendedName>
        <fullName evidence="7">AN1-type domain-containing protein</fullName>
    </recommendedName>
</protein>
<gene>
    <name evidence="8" type="ORF">MELIAE_LOCUS12419</name>
</gene>
<dbReference type="SUPFAM" id="SSF118310">
    <property type="entry name" value="AN1-like Zinc finger"/>
    <property type="match status" value="2"/>
</dbReference>
<dbReference type="PROSITE" id="PS51039">
    <property type="entry name" value="ZF_AN1"/>
    <property type="match status" value="2"/>
</dbReference>
<evidence type="ECO:0000259" key="7">
    <source>
        <dbReference type="PROSITE" id="PS51039"/>
    </source>
</evidence>
<evidence type="ECO:0000313" key="8">
    <source>
        <dbReference type="EMBL" id="CAH0563658.1"/>
    </source>
</evidence>
<evidence type="ECO:0000256" key="6">
    <source>
        <dbReference type="SAM" id="MobiDB-lite"/>
    </source>
</evidence>
<dbReference type="GO" id="GO:0043161">
    <property type="term" value="P:proteasome-mediated ubiquitin-dependent protein catabolic process"/>
    <property type="evidence" value="ECO:0007669"/>
    <property type="project" value="TreeGrafter"/>
</dbReference>
<feature type="domain" description="AN1-type" evidence="7">
    <location>
        <begin position="4"/>
        <end position="52"/>
    </location>
</feature>
<dbReference type="GO" id="GO:0045047">
    <property type="term" value="P:protein targeting to ER"/>
    <property type="evidence" value="ECO:0007669"/>
    <property type="project" value="TreeGrafter"/>
</dbReference>
<keyword evidence="4" id="KW-0862">Zinc</keyword>
<dbReference type="Pfam" id="PF25403">
    <property type="entry name" value="zf-C2H2_ZFAND2"/>
    <property type="match status" value="1"/>
</dbReference>
<feature type="region of interest" description="Disordered" evidence="6">
    <location>
        <begin position="191"/>
        <end position="213"/>
    </location>
</feature>
<evidence type="ECO:0000256" key="1">
    <source>
        <dbReference type="ARBA" id="ARBA00022723"/>
    </source>
</evidence>
<reference evidence="8" key="1">
    <citation type="submission" date="2021-12" db="EMBL/GenBank/DDBJ databases">
        <authorList>
            <person name="King R."/>
        </authorList>
    </citation>
    <scope>NUCLEOTIDE SEQUENCE</scope>
</reference>
<dbReference type="Pfam" id="PF01428">
    <property type="entry name" value="zf-AN1"/>
    <property type="match status" value="2"/>
</dbReference>
<dbReference type="InterPro" id="IPR057357">
    <property type="entry name" value="Znf-C2H2_ZFAND2A/B"/>
</dbReference>
<evidence type="ECO:0000256" key="3">
    <source>
        <dbReference type="ARBA" id="ARBA00022771"/>
    </source>
</evidence>
<keyword evidence="9" id="KW-1185">Reference proteome</keyword>
<feature type="compositionally biased region" description="Polar residues" evidence="6">
    <location>
        <begin position="192"/>
        <end position="205"/>
    </location>
</feature>
<dbReference type="PANTHER" id="PTHR14677">
    <property type="entry name" value="ARSENITE INDUCUBLE RNA ASSOCIATED PROTEIN AIP-1-RELATED"/>
    <property type="match status" value="1"/>
</dbReference>
<dbReference type="PANTHER" id="PTHR14677:SF20">
    <property type="entry name" value="ZINC FINGER AN1-TYPE CONTAINING 2A-RELATED"/>
    <property type="match status" value="1"/>
</dbReference>
<keyword evidence="3 5" id="KW-0863">Zinc-finger</keyword>
<accession>A0A9P0BHZ7</accession>
<dbReference type="OrthoDB" id="431929at2759"/>
<dbReference type="Pfam" id="PF02809">
    <property type="entry name" value="UIM"/>
    <property type="match status" value="1"/>
</dbReference>
<dbReference type="AlphaFoldDB" id="A0A9P0BHZ7"/>
<dbReference type="Gene3D" id="4.10.1110.10">
    <property type="entry name" value="AN1-like Zinc finger"/>
    <property type="match status" value="2"/>
</dbReference>
<dbReference type="SMART" id="SM00154">
    <property type="entry name" value="ZnF_AN1"/>
    <property type="match status" value="2"/>
</dbReference>
<dbReference type="GO" id="GO:0008270">
    <property type="term" value="F:zinc ion binding"/>
    <property type="evidence" value="ECO:0007669"/>
    <property type="project" value="UniProtKB-KW"/>
</dbReference>
<evidence type="ECO:0000256" key="5">
    <source>
        <dbReference type="PROSITE-ProRule" id="PRU00449"/>
    </source>
</evidence>
<organism evidence="8 9">
    <name type="scientific">Brassicogethes aeneus</name>
    <name type="common">Rape pollen beetle</name>
    <name type="synonym">Meligethes aeneus</name>
    <dbReference type="NCBI Taxonomy" id="1431903"/>
    <lineage>
        <taxon>Eukaryota</taxon>
        <taxon>Metazoa</taxon>
        <taxon>Ecdysozoa</taxon>
        <taxon>Arthropoda</taxon>
        <taxon>Hexapoda</taxon>
        <taxon>Insecta</taxon>
        <taxon>Pterygota</taxon>
        <taxon>Neoptera</taxon>
        <taxon>Endopterygota</taxon>
        <taxon>Coleoptera</taxon>
        <taxon>Polyphaga</taxon>
        <taxon>Cucujiformia</taxon>
        <taxon>Nitidulidae</taxon>
        <taxon>Meligethinae</taxon>
        <taxon>Brassicogethes</taxon>
    </lineage>
</organism>
<evidence type="ECO:0000256" key="2">
    <source>
        <dbReference type="ARBA" id="ARBA00022737"/>
    </source>
</evidence>
<sequence>MELPHLGKQCSKSDCKKLDFLSIKCDACSQTFCGEHYSYLTHNCPNTYKKDNQVPVCPLCNIPCPVGRGQQPDVVVGAHIDNDCQADPAKSRRKVFTNRCSFKKCKNKEVIPVICSECKLNFCLKHRHAVDHSCEGKNAVRNKWASNSQPSSTMSEDEALARALALSMQDSRPVVTDKRRQEELDAALARQLQASEQNTTASSTSTRDRCNVS</sequence>
<evidence type="ECO:0000313" key="9">
    <source>
        <dbReference type="Proteomes" id="UP001154078"/>
    </source>
</evidence>
<dbReference type="InterPro" id="IPR000058">
    <property type="entry name" value="Znf_AN1"/>
</dbReference>
<dbReference type="InterPro" id="IPR003903">
    <property type="entry name" value="UIM_dom"/>
</dbReference>
<evidence type="ECO:0000256" key="4">
    <source>
        <dbReference type="ARBA" id="ARBA00022833"/>
    </source>
</evidence>
<dbReference type="EMBL" id="OV121140">
    <property type="protein sequence ID" value="CAH0563658.1"/>
    <property type="molecule type" value="Genomic_DNA"/>
</dbReference>
<keyword evidence="2" id="KW-0677">Repeat</keyword>
<dbReference type="InterPro" id="IPR035896">
    <property type="entry name" value="AN1-like_Znf"/>
</dbReference>
<dbReference type="GO" id="GO:0005783">
    <property type="term" value="C:endoplasmic reticulum"/>
    <property type="evidence" value="ECO:0007669"/>
    <property type="project" value="TreeGrafter"/>
</dbReference>
<keyword evidence="1" id="KW-0479">Metal-binding</keyword>
<name>A0A9P0BHZ7_BRAAE</name>
<dbReference type="PROSITE" id="PS50330">
    <property type="entry name" value="UIM"/>
    <property type="match status" value="1"/>
</dbReference>
<feature type="domain" description="AN1-type" evidence="7">
    <location>
        <begin position="94"/>
        <end position="142"/>
    </location>
</feature>